<protein>
    <submittedName>
        <fullName evidence="2">DUF839 domain-containing protein</fullName>
    </submittedName>
</protein>
<evidence type="ECO:0000313" key="3">
    <source>
        <dbReference type="Proteomes" id="UP001527882"/>
    </source>
</evidence>
<organism evidence="2 3">
    <name type="scientific">Paenibacillus gyeongsangnamensis</name>
    <dbReference type="NCBI Taxonomy" id="3388067"/>
    <lineage>
        <taxon>Bacteria</taxon>
        <taxon>Bacillati</taxon>
        <taxon>Bacillota</taxon>
        <taxon>Bacilli</taxon>
        <taxon>Bacillales</taxon>
        <taxon>Paenibacillaceae</taxon>
        <taxon>Paenibacillus</taxon>
    </lineage>
</organism>
<dbReference type="SUPFAM" id="SSF63829">
    <property type="entry name" value="Calcium-dependent phosphotriesterase"/>
    <property type="match status" value="1"/>
</dbReference>
<feature type="transmembrane region" description="Helical" evidence="1">
    <location>
        <begin position="12"/>
        <end position="33"/>
    </location>
</feature>
<keyword evidence="1" id="KW-0472">Membrane</keyword>
<name>A0ABT4Q8N6_9BACL</name>
<comment type="caution">
    <text evidence="2">The sequence shown here is derived from an EMBL/GenBank/DDBJ whole genome shotgun (WGS) entry which is preliminary data.</text>
</comment>
<dbReference type="RefSeq" id="WP_269881726.1">
    <property type="nucleotide sequence ID" value="NZ_JAQAGZ010000007.1"/>
</dbReference>
<dbReference type="Proteomes" id="UP001527882">
    <property type="component" value="Unassembled WGS sequence"/>
</dbReference>
<dbReference type="InterPro" id="IPR008557">
    <property type="entry name" value="PhoX"/>
</dbReference>
<gene>
    <name evidence="2" type="ORF">O9H85_12545</name>
</gene>
<sequence>MNDKKHISRRSFLAYVGSGTVALLAASSGLGALTGQAKSQESAKALFSYETDPLTSAPGLIPPSSQDELLLPSGFKYDVLAAFGDSINAKGDTFGFNNSYTGYYPADGSSSLNGLLWVHHESADAYWVLGAKTNGSYSSSQIEKLLYNQGASVLGVYRDAFGAWKMDASAPSARRISGLDAFELAGPARGAKAVYGASRVQGTLGSGSGGRTLWGTQLSSENNAALAARDAGLPQTHYGWVTEEDPTDAGFKLRKHTALGRFQHGSAAMTLSKDGRVVVYMGDSADYACIYKYISKQTYDPFRGKANSDLLTDGTLYAADMVKGRWVALRIEAVRDALNDLQTPLPPALGYTREELLELFKEEADVYVYASEAALLLGATPTDRPETVQPSPQEGTLFIAHMNNALHGNLHGHISHLVEQDGDHGAEAFAFETLISGGRQGEFSSPGSLITDHFGNLWAGTEIAQSQLNQGAYAEFKNNGLFAVLSPASAKRKVLQFASAPTGAVLAGPCFTPDERTMFLAVQYPGAGPDEASLPASTWLSRGGGYPRPAVVAISGFTY</sequence>
<dbReference type="PANTHER" id="PTHR35399:SF2">
    <property type="entry name" value="DUF839 DOMAIN-CONTAINING PROTEIN"/>
    <property type="match status" value="1"/>
</dbReference>
<reference evidence="2 3" key="1">
    <citation type="submission" date="2022-12" db="EMBL/GenBank/DDBJ databases">
        <title>Draft genome sequence of Paenibacillus sp. dW9.</title>
        <authorList>
            <person name="Choi E.-W."/>
            <person name="Kim D.-U."/>
        </authorList>
    </citation>
    <scope>NUCLEOTIDE SEQUENCE [LARGE SCALE GENOMIC DNA]</scope>
    <source>
        <strain evidence="3">dW9</strain>
    </source>
</reference>
<proteinExistence type="predicted"/>
<dbReference type="EMBL" id="JAQAGZ010000007">
    <property type="protein sequence ID" value="MCZ8513237.1"/>
    <property type="molecule type" value="Genomic_DNA"/>
</dbReference>
<keyword evidence="1" id="KW-0812">Transmembrane</keyword>
<dbReference type="InterPro" id="IPR006311">
    <property type="entry name" value="TAT_signal"/>
</dbReference>
<dbReference type="Pfam" id="PF05787">
    <property type="entry name" value="PhoX"/>
    <property type="match status" value="1"/>
</dbReference>
<keyword evidence="3" id="KW-1185">Reference proteome</keyword>
<accession>A0ABT4Q8N6</accession>
<evidence type="ECO:0000313" key="2">
    <source>
        <dbReference type="EMBL" id="MCZ8513237.1"/>
    </source>
</evidence>
<evidence type="ECO:0000256" key="1">
    <source>
        <dbReference type="SAM" id="Phobius"/>
    </source>
</evidence>
<dbReference type="PROSITE" id="PS51318">
    <property type="entry name" value="TAT"/>
    <property type="match status" value="1"/>
</dbReference>
<dbReference type="PANTHER" id="PTHR35399">
    <property type="entry name" value="SLR8030 PROTEIN"/>
    <property type="match status" value="1"/>
</dbReference>
<keyword evidence="1" id="KW-1133">Transmembrane helix</keyword>